<sequence>MKFQREDHVPPARQCEIYHVVTVISRISGDGSSDAPKLCFADTYNVGRPYPHTTEPEITSTPDEREFH</sequence>
<gene>
    <name evidence="2" type="ORF">SBAD_LOCUS10434</name>
</gene>
<dbReference type="WBParaSite" id="SBAD_0001080001-mRNA-1">
    <property type="protein sequence ID" value="SBAD_0001080001-mRNA-1"/>
    <property type="gene ID" value="SBAD_0001080001"/>
</dbReference>
<dbReference type="AlphaFoldDB" id="A0A183J3I6"/>
<evidence type="ECO:0000313" key="4">
    <source>
        <dbReference type="WBParaSite" id="SBAD_0001080001-mRNA-1"/>
    </source>
</evidence>
<reference evidence="4" key="1">
    <citation type="submission" date="2016-06" db="UniProtKB">
        <authorList>
            <consortium name="WormBaseParasite"/>
        </authorList>
    </citation>
    <scope>IDENTIFICATION</scope>
</reference>
<protein>
    <submittedName>
        <fullName evidence="2 4">Uncharacterized protein</fullName>
    </submittedName>
</protein>
<proteinExistence type="predicted"/>
<accession>A0A183J3I6</accession>
<dbReference type="Proteomes" id="UP000270296">
    <property type="component" value="Unassembled WGS sequence"/>
</dbReference>
<keyword evidence="3" id="KW-1185">Reference proteome</keyword>
<evidence type="ECO:0000313" key="2">
    <source>
        <dbReference type="EMBL" id="VDP31770.1"/>
    </source>
</evidence>
<name>A0A183J3I6_9BILA</name>
<evidence type="ECO:0000313" key="3">
    <source>
        <dbReference type="Proteomes" id="UP000270296"/>
    </source>
</evidence>
<feature type="region of interest" description="Disordered" evidence="1">
    <location>
        <begin position="49"/>
        <end position="68"/>
    </location>
</feature>
<dbReference type="EMBL" id="UZAM01014068">
    <property type="protein sequence ID" value="VDP31770.1"/>
    <property type="molecule type" value="Genomic_DNA"/>
</dbReference>
<reference evidence="2 3" key="2">
    <citation type="submission" date="2018-11" db="EMBL/GenBank/DDBJ databases">
        <authorList>
            <consortium name="Pathogen Informatics"/>
        </authorList>
    </citation>
    <scope>NUCLEOTIDE SEQUENCE [LARGE SCALE GENOMIC DNA]</scope>
</reference>
<evidence type="ECO:0000256" key="1">
    <source>
        <dbReference type="SAM" id="MobiDB-lite"/>
    </source>
</evidence>
<organism evidence="4">
    <name type="scientific">Soboliphyme baturini</name>
    <dbReference type="NCBI Taxonomy" id="241478"/>
    <lineage>
        <taxon>Eukaryota</taxon>
        <taxon>Metazoa</taxon>
        <taxon>Ecdysozoa</taxon>
        <taxon>Nematoda</taxon>
        <taxon>Enoplea</taxon>
        <taxon>Dorylaimia</taxon>
        <taxon>Dioctophymatida</taxon>
        <taxon>Dioctophymatoidea</taxon>
        <taxon>Soboliphymatidae</taxon>
        <taxon>Soboliphyme</taxon>
    </lineage>
</organism>